<dbReference type="EMBL" id="CP124535">
    <property type="protein sequence ID" value="WGV16550.1"/>
    <property type="molecule type" value="Genomic_DNA"/>
</dbReference>
<evidence type="ECO:0000313" key="2">
    <source>
        <dbReference type="Proteomes" id="UP001230978"/>
    </source>
</evidence>
<sequence>MVARSTLGLPNLVRLVVALRLVRPEAIIGVALALSMEDAAIEAVTDTEIIFRDARQAVRDLDWMHQLGS</sequence>
<name>A0ABY8Q6S5_9RHOB</name>
<gene>
    <name evidence="1" type="ORF">QF092_01680</name>
</gene>
<dbReference type="Proteomes" id="UP001230978">
    <property type="component" value="Chromosome"/>
</dbReference>
<dbReference type="RefSeq" id="WP_281466988.1">
    <property type="nucleotide sequence ID" value="NZ_CP124535.1"/>
</dbReference>
<organism evidence="1 2">
    <name type="scientific">Fuscovulum ytuae</name>
    <dbReference type="NCBI Taxonomy" id="3042299"/>
    <lineage>
        <taxon>Bacteria</taxon>
        <taxon>Pseudomonadati</taxon>
        <taxon>Pseudomonadota</taxon>
        <taxon>Alphaproteobacteria</taxon>
        <taxon>Rhodobacterales</taxon>
        <taxon>Paracoccaceae</taxon>
        <taxon>Fuscovulum</taxon>
    </lineage>
</organism>
<evidence type="ECO:0000313" key="1">
    <source>
        <dbReference type="EMBL" id="WGV16550.1"/>
    </source>
</evidence>
<keyword evidence="2" id="KW-1185">Reference proteome</keyword>
<protein>
    <submittedName>
        <fullName evidence="1">Uncharacterized protein</fullName>
    </submittedName>
</protein>
<accession>A0ABY8Q6S5</accession>
<proteinExistence type="predicted"/>
<reference evidence="1 2" key="1">
    <citation type="submission" date="2023-04" db="EMBL/GenBank/DDBJ databases">
        <title>YMD61, complete Genome.</title>
        <authorList>
            <person name="Zhang J."/>
        </authorList>
    </citation>
    <scope>NUCLEOTIDE SEQUENCE [LARGE SCALE GENOMIC DNA]</scope>
    <source>
        <strain evidence="1 2">YMD61</strain>
    </source>
</reference>